<name>A0A2P2MV82_RHIMU</name>
<evidence type="ECO:0000256" key="1">
    <source>
        <dbReference type="SAM" id="Phobius"/>
    </source>
</evidence>
<dbReference type="EMBL" id="GGEC01053637">
    <property type="protein sequence ID" value="MBX34121.1"/>
    <property type="molecule type" value="Transcribed_RNA"/>
</dbReference>
<keyword evidence="1" id="KW-0472">Membrane</keyword>
<organism evidence="2">
    <name type="scientific">Rhizophora mucronata</name>
    <name type="common">Asiatic mangrove</name>
    <dbReference type="NCBI Taxonomy" id="61149"/>
    <lineage>
        <taxon>Eukaryota</taxon>
        <taxon>Viridiplantae</taxon>
        <taxon>Streptophyta</taxon>
        <taxon>Embryophyta</taxon>
        <taxon>Tracheophyta</taxon>
        <taxon>Spermatophyta</taxon>
        <taxon>Magnoliopsida</taxon>
        <taxon>eudicotyledons</taxon>
        <taxon>Gunneridae</taxon>
        <taxon>Pentapetalae</taxon>
        <taxon>rosids</taxon>
        <taxon>fabids</taxon>
        <taxon>Malpighiales</taxon>
        <taxon>Rhizophoraceae</taxon>
        <taxon>Rhizophora</taxon>
    </lineage>
</organism>
<protein>
    <submittedName>
        <fullName evidence="2">WAT1-related protein At5g47470-like</fullName>
    </submittedName>
</protein>
<proteinExistence type="predicted"/>
<feature type="transmembrane region" description="Helical" evidence="1">
    <location>
        <begin position="43"/>
        <end position="65"/>
    </location>
</feature>
<sequence>MAWYKKKEVLEDFAIIVGLIGVQFVYAANSMLLSYLMSLGLSPLTIVIFSTFATFLIISPVALYFERSLSLLPSLPTFLSLLGGFDC</sequence>
<keyword evidence="1" id="KW-0812">Transmembrane</keyword>
<reference evidence="2" key="1">
    <citation type="submission" date="2018-02" db="EMBL/GenBank/DDBJ databases">
        <title>Rhizophora mucronata_Transcriptome.</title>
        <authorList>
            <person name="Meera S.P."/>
            <person name="Sreeshan A."/>
            <person name="Augustine A."/>
        </authorList>
    </citation>
    <scope>NUCLEOTIDE SEQUENCE</scope>
    <source>
        <tissue evidence="2">Leaf</tissue>
    </source>
</reference>
<evidence type="ECO:0000313" key="2">
    <source>
        <dbReference type="EMBL" id="MBX34121.1"/>
    </source>
</evidence>
<dbReference type="AlphaFoldDB" id="A0A2P2MV82"/>
<keyword evidence="1" id="KW-1133">Transmembrane helix</keyword>
<accession>A0A2P2MV82</accession>
<feature type="transmembrane region" description="Helical" evidence="1">
    <location>
        <begin position="12"/>
        <end position="37"/>
    </location>
</feature>